<dbReference type="InterPro" id="IPR011006">
    <property type="entry name" value="CheY-like_superfamily"/>
</dbReference>
<comment type="function">
    <text evidence="2">May play the central regulatory role in sporulation. It may be an element of the effector pathway responsible for the activation of sporulation genes in response to nutritional stress. Spo0A may act in concert with spo0H (a sigma factor) to control the expression of some genes that are critical to the sporulation process.</text>
</comment>
<dbReference type="PROSITE" id="PS50930">
    <property type="entry name" value="HTH_LYTTR"/>
    <property type="match status" value="1"/>
</dbReference>
<dbReference type="OrthoDB" id="9809318at2"/>
<accession>F1T8K1</accession>
<dbReference type="Gene3D" id="2.40.50.1020">
    <property type="entry name" value="LytTr DNA-binding domain"/>
    <property type="match status" value="1"/>
</dbReference>
<dbReference type="STRING" id="588581.Cpap_4243"/>
<dbReference type="GO" id="GO:0000156">
    <property type="term" value="F:phosphorelay response regulator activity"/>
    <property type="evidence" value="ECO:0007669"/>
    <property type="project" value="InterPro"/>
</dbReference>
<evidence type="ECO:0000256" key="2">
    <source>
        <dbReference type="ARBA" id="ARBA00024867"/>
    </source>
</evidence>
<dbReference type="InterPro" id="IPR007492">
    <property type="entry name" value="LytTR_DNA-bd_dom"/>
</dbReference>
<dbReference type="eggNOG" id="COG3279">
    <property type="taxonomic scope" value="Bacteria"/>
</dbReference>
<evidence type="ECO:0000256" key="3">
    <source>
        <dbReference type="PROSITE-ProRule" id="PRU00169"/>
    </source>
</evidence>
<feature type="domain" description="Response regulatory" evidence="4">
    <location>
        <begin position="4"/>
        <end position="118"/>
    </location>
</feature>
<proteinExistence type="predicted"/>
<dbReference type="EMBL" id="ACXX02000001">
    <property type="protein sequence ID" value="EGD49799.1"/>
    <property type="molecule type" value="Genomic_DNA"/>
</dbReference>
<evidence type="ECO:0000259" key="4">
    <source>
        <dbReference type="PROSITE" id="PS50110"/>
    </source>
</evidence>
<dbReference type="SUPFAM" id="SSF52172">
    <property type="entry name" value="CheY-like"/>
    <property type="match status" value="1"/>
</dbReference>
<dbReference type="SMART" id="SM00850">
    <property type="entry name" value="LytTR"/>
    <property type="match status" value="1"/>
</dbReference>
<dbReference type="PROSITE" id="PS50110">
    <property type="entry name" value="RESPONSE_REGULATORY"/>
    <property type="match status" value="1"/>
</dbReference>
<evidence type="ECO:0000256" key="1">
    <source>
        <dbReference type="ARBA" id="ARBA00018672"/>
    </source>
</evidence>
<evidence type="ECO:0000313" key="7">
    <source>
        <dbReference type="Proteomes" id="UP000003860"/>
    </source>
</evidence>
<organism evidence="6 7">
    <name type="scientific">Ruminiclostridium papyrosolvens DSM 2782</name>
    <dbReference type="NCBI Taxonomy" id="588581"/>
    <lineage>
        <taxon>Bacteria</taxon>
        <taxon>Bacillati</taxon>
        <taxon>Bacillota</taxon>
        <taxon>Clostridia</taxon>
        <taxon>Eubacteriales</taxon>
        <taxon>Oscillospiraceae</taxon>
        <taxon>Ruminiclostridium</taxon>
    </lineage>
</organism>
<feature type="domain" description="HTH LytTR-type" evidence="5">
    <location>
        <begin position="142"/>
        <end position="247"/>
    </location>
</feature>
<dbReference type="PANTHER" id="PTHR37299">
    <property type="entry name" value="TRANSCRIPTIONAL REGULATOR-RELATED"/>
    <property type="match status" value="1"/>
</dbReference>
<reference evidence="6" key="2">
    <citation type="submission" date="2011-01" db="EMBL/GenBank/DDBJ databases">
        <title>The Non-contiguous Finished genome of Clostridium papyrosolvens.</title>
        <authorList>
            <person name="Lucas S."/>
            <person name="Copeland A."/>
            <person name="Lapidus A."/>
            <person name="Cheng J.-F."/>
            <person name="Goodwin L."/>
            <person name="Pitluck S."/>
            <person name="Misra M."/>
            <person name="Chertkov O."/>
            <person name="Detter J.C."/>
            <person name="Han C."/>
            <person name="Tapia R."/>
            <person name="Land M."/>
            <person name="Hauser L."/>
            <person name="Kyrpides N."/>
            <person name="Ivanova N."/>
            <person name="Pagani I."/>
            <person name="Mouttaki H."/>
            <person name="He Z."/>
            <person name="Zhou J."/>
            <person name="Hemme C.L."/>
            <person name="Woyke T."/>
        </authorList>
    </citation>
    <scope>NUCLEOTIDE SEQUENCE [LARGE SCALE GENOMIC DNA]</scope>
    <source>
        <strain evidence="6">DSM 2782</strain>
    </source>
</reference>
<dbReference type="SMART" id="SM00448">
    <property type="entry name" value="REC"/>
    <property type="match status" value="1"/>
</dbReference>
<sequence length="247" mass="28399">MELKVLIVDDDDGMRLVLKKIIEKNEGFELVGEAKSGETGLGLVEAFSPHIVFLDIEMPGMGGIECAKRIMDIAPKTFIIFATAYENYMPEAFEVYASDYLIKPFKIDRILTTLQRIKEIFVNKEADAVSPPQINRYSLSKLIIKSKEGISFIDCKDIIFIERENRNTVIHTLTESLTTSEGLSEIEERLDNSHFFRSHKSYIINLSMIYKIYPYGRWTYTVKFKGTDKDALLTHDRYGQLEKLFNA</sequence>
<evidence type="ECO:0000313" key="6">
    <source>
        <dbReference type="EMBL" id="EGD49799.1"/>
    </source>
</evidence>
<dbReference type="Pfam" id="PF00072">
    <property type="entry name" value="Response_reg"/>
    <property type="match status" value="1"/>
</dbReference>
<dbReference type="PANTHER" id="PTHR37299:SF1">
    <property type="entry name" value="STAGE 0 SPORULATION PROTEIN A HOMOLOG"/>
    <property type="match status" value="1"/>
</dbReference>
<keyword evidence="3" id="KW-0597">Phosphoprotein</keyword>
<dbReference type="Pfam" id="PF04397">
    <property type="entry name" value="LytTR"/>
    <property type="match status" value="1"/>
</dbReference>
<dbReference type="Proteomes" id="UP000003860">
    <property type="component" value="Unassembled WGS sequence"/>
</dbReference>
<feature type="modified residue" description="4-aspartylphosphate" evidence="3">
    <location>
        <position position="55"/>
    </location>
</feature>
<dbReference type="GO" id="GO:0003677">
    <property type="term" value="F:DNA binding"/>
    <property type="evidence" value="ECO:0007669"/>
    <property type="project" value="InterPro"/>
</dbReference>
<dbReference type="CDD" id="cd17536">
    <property type="entry name" value="REC_YesN-like"/>
    <property type="match status" value="1"/>
</dbReference>
<dbReference type="InterPro" id="IPR046947">
    <property type="entry name" value="LytR-like"/>
</dbReference>
<evidence type="ECO:0000259" key="5">
    <source>
        <dbReference type="PROSITE" id="PS50930"/>
    </source>
</evidence>
<dbReference type="AlphaFoldDB" id="F1T8K1"/>
<dbReference type="InterPro" id="IPR001789">
    <property type="entry name" value="Sig_transdc_resp-reg_receiver"/>
</dbReference>
<protein>
    <recommendedName>
        <fullName evidence="1">Stage 0 sporulation protein A homolog</fullName>
    </recommendedName>
</protein>
<comment type="caution">
    <text evidence="6">The sequence shown here is derived from an EMBL/GenBank/DDBJ whole genome shotgun (WGS) entry which is preliminary data.</text>
</comment>
<gene>
    <name evidence="6" type="ORF">Cpap_4243</name>
</gene>
<dbReference type="RefSeq" id="WP_004616779.1">
    <property type="nucleotide sequence ID" value="NZ_ACXX02000001.1"/>
</dbReference>
<keyword evidence="7" id="KW-1185">Reference proteome</keyword>
<dbReference type="Gene3D" id="3.40.50.2300">
    <property type="match status" value="1"/>
</dbReference>
<name>F1T8K1_9FIRM</name>
<reference evidence="6" key="1">
    <citation type="submission" date="2009-07" db="EMBL/GenBank/DDBJ databases">
        <authorList>
            <consortium name="US DOE Joint Genome Institute (JGI-PGF)"/>
            <person name="Lucas S."/>
            <person name="Copeland A."/>
            <person name="Lapidus A."/>
            <person name="Glavina del Rio T."/>
            <person name="Tice H."/>
            <person name="Bruce D."/>
            <person name="Goodwin L."/>
            <person name="Pitluck S."/>
            <person name="Larimer F."/>
            <person name="Land M.L."/>
            <person name="Mouttaki H."/>
            <person name="He Z."/>
            <person name="Zhou J."/>
            <person name="Hemme C.L."/>
        </authorList>
    </citation>
    <scope>NUCLEOTIDE SEQUENCE [LARGE SCALE GENOMIC DNA]</scope>
    <source>
        <strain evidence="6">DSM 2782</strain>
    </source>
</reference>